<evidence type="ECO:0000313" key="6">
    <source>
        <dbReference type="EMBL" id="GIG77316.1"/>
    </source>
</evidence>
<proteinExistence type="predicted"/>
<reference evidence="6 7" key="1">
    <citation type="submission" date="2021-01" db="EMBL/GenBank/DDBJ databases">
        <title>Whole genome shotgun sequence of Planotetraspora kaengkrachanensis NBRC 104272.</title>
        <authorList>
            <person name="Komaki H."/>
            <person name="Tamura T."/>
        </authorList>
    </citation>
    <scope>NUCLEOTIDE SEQUENCE [LARGE SCALE GENOMIC DNA]</scope>
    <source>
        <strain evidence="6 7">NBRC 104272</strain>
    </source>
</reference>
<dbReference type="PROSITE" id="PS51077">
    <property type="entry name" value="HTH_ICLR"/>
    <property type="match status" value="1"/>
</dbReference>
<dbReference type="AlphaFoldDB" id="A0A8J3M1I7"/>
<gene>
    <name evidence="6" type="ORF">Pka01_04430</name>
</gene>
<dbReference type="PANTHER" id="PTHR30136:SF35">
    <property type="entry name" value="HTH-TYPE TRANSCRIPTIONAL REGULATOR RV1719"/>
    <property type="match status" value="1"/>
</dbReference>
<dbReference type="Gene3D" id="1.10.10.10">
    <property type="entry name" value="Winged helix-like DNA-binding domain superfamily/Winged helix DNA-binding domain"/>
    <property type="match status" value="1"/>
</dbReference>
<dbReference type="InterPro" id="IPR036388">
    <property type="entry name" value="WH-like_DNA-bd_sf"/>
</dbReference>
<feature type="domain" description="IclR-ED" evidence="5">
    <location>
        <begin position="74"/>
        <end position="236"/>
    </location>
</feature>
<feature type="domain" description="HTH iclR-type" evidence="4">
    <location>
        <begin position="14"/>
        <end position="73"/>
    </location>
</feature>
<evidence type="ECO:0000256" key="2">
    <source>
        <dbReference type="ARBA" id="ARBA00023125"/>
    </source>
</evidence>
<comment type="caution">
    <text evidence="6">The sequence shown here is derived from an EMBL/GenBank/DDBJ whole genome shotgun (WGS) entry which is preliminary data.</text>
</comment>
<dbReference type="Pfam" id="PF01614">
    <property type="entry name" value="IclR_C"/>
    <property type="match status" value="1"/>
</dbReference>
<dbReference type="InterPro" id="IPR029016">
    <property type="entry name" value="GAF-like_dom_sf"/>
</dbReference>
<organism evidence="6 7">
    <name type="scientific">Planotetraspora kaengkrachanensis</name>
    <dbReference type="NCBI Taxonomy" id="575193"/>
    <lineage>
        <taxon>Bacteria</taxon>
        <taxon>Bacillati</taxon>
        <taxon>Actinomycetota</taxon>
        <taxon>Actinomycetes</taxon>
        <taxon>Streptosporangiales</taxon>
        <taxon>Streptosporangiaceae</taxon>
        <taxon>Planotetraspora</taxon>
    </lineage>
</organism>
<keyword evidence="7" id="KW-1185">Reference proteome</keyword>
<dbReference type="SUPFAM" id="SSF55781">
    <property type="entry name" value="GAF domain-like"/>
    <property type="match status" value="1"/>
</dbReference>
<accession>A0A8J3M1I7</accession>
<dbReference type="GO" id="GO:0003700">
    <property type="term" value="F:DNA-binding transcription factor activity"/>
    <property type="evidence" value="ECO:0007669"/>
    <property type="project" value="TreeGrafter"/>
</dbReference>
<dbReference type="PANTHER" id="PTHR30136">
    <property type="entry name" value="HELIX-TURN-HELIX TRANSCRIPTIONAL REGULATOR, ICLR FAMILY"/>
    <property type="match status" value="1"/>
</dbReference>
<dbReference type="InterPro" id="IPR014757">
    <property type="entry name" value="Tscrpt_reg_IclR_C"/>
</dbReference>
<evidence type="ECO:0000259" key="4">
    <source>
        <dbReference type="PROSITE" id="PS51077"/>
    </source>
</evidence>
<keyword evidence="1" id="KW-0805">Transcription regulation</keyword>
<keyword evidence="2" id="KW-0238">DNA-binding</keyword>
<evidence type="ECO:0000259" key="5">
    <source>
        <dbReference type="PROSITE" id="PS51078"/>
    </source>
</evidence>
<dbReference type="GO" id="GO:0045892">
    <property type="term" value="P:negative regulation of DNA-templated transcription"/>
    <property type="evidence" value="ECO:0007669"/>
    <property type="project" value="TreeGrafter"/>
</dbReference>
<dbReference type="SUPFAM" id="SSF46785">
    <property type="entry name" value="Winged helix' DNA-binding domain"/>
    <property type="match status" value="1"/>
</dbReference>
<dbReference type="Gene3D" id="3.30.450.40">
    <property type="match status" value="1"/>
</dbReference>
<name>A0A8J3M1I7_9ACTN</name>
<dbReference type="GO" id="GO:0003677">
    <property type="term" value="F:DNA binding"/>
    <property type="evidence" value="ECO:0007669"/>
    <property type="project" value="UniProtKB-KW"/>
</dbReference>
<evidence type="ECO:0000256" key="1">
    <source>
        <dbReference type="ARBA" id="ARBA00023015"/>
    </source>
</evidence>
<protein>
    <submittedName>
        <fullName evidence="6">IclR family transcriptional regulator</fullName>
    </submittedName>
</protein>
<dbReference type="Proteomes" id="UP000630097">
    <property type="component" value="Unassembled WGS sequence"/>
</dbReference>
<dbReference type="InterPro" id="IPR050707">
    <property type="entry name" value="HTH_MetabolicPath_Reg"/>
</dbReference>
<evidence type="ECO:0000313" key="7">
    <source>
        <dbReference type="Proteomes" id="UP000630097"/>
    </source>
</evidence>
<dbReference type="PROSITE" id="PS51078">
    <property type="entry name" value="ICLR_ED"/>
    <property type="match status" value="1"/>
</dbReference>
<dbReference type="InterPro" id="IPR005471">
    <property type="entry name" value="Tscrpt_reg_IclR_N"/>
</dbReference>
<dbReference type="EMBL" id="BONV01000001">
    <property type="protein sequence ID" value="GIG77316.1"/>
    <property type="molecule type" value="Genomic_DNA"/>
</dbReference>
<sequence length="236" mass="24884">MNGGEADARLPGGRGVLEGAFALLDSLERVREAGLTRLADDSGLPKATAYRLLEQLTVLGAAEKVGARYRIGPRMRRLGHTWRPDPVLEQAVRAPMRNFVRTTGAAVWLCLLSAGQTIAVGGAPGRVPYFSPPHPGAVVGWPTAVAKVLAVCSREASGLALESPRWRRDAASIREAGIAFDREENTPGVSCVATPVLDRGGTLIAAICSPVEAVRPLADLAQNLVRTSKAVTAALH</sequence>
<dbReference type="Pfam" id="PF09339">
    <property type="entry name" value="HTH_IclR"/>
    <property type="match status" value="1"/>
</dbReference>
<evidence type="ECO:0000256" key="3">
    <source>
        <dbReference type="ARBA" id="ARBA00023163"/>
    </source>
</evidence>
<dbReference type="SMART" id="SM00346">
    <property type="entry name" value="HTH_ICLR"/>
    <property type="match status" value="1"/>
</dbReference>
<dbReference type="InterPro" id="IPR036390">
    <property type="entry name" value="WH_DNA-bd_sf"/>
</dbReference>
<keyword evidence="3" id="KW-0804">Transcription</keyword>